<dbReference type="InterPro" id="IPR004843">
    <property type="entry name" value="Calcineurin-like_PHP"/>
</dbReference>
<evidence type="ECO:0000256" key="1">
    <source>
        <dbReference type="ARBA" id="ARBA00000527"/>
    </source>
</evidence>
<comment type="caution">
    <text evidence="14">The sequence shown here is derived from an EMBL/GenBank/DDBJ whole genome shotgun (WGS) entry which is preliminary data.</text>
</comment>
<dbReference type="Gene3D" id="3.90.780.10">
    <property type="entry name" value="5'-Nucleotidase, C-terminal domain"/>
    <property type="match status" value="1"/>
</dbReference>
<dbReference type="Proteomes" id="UP001240171">
    <property type="component" value="Unassembled WGS sequence"/>
</dbReference>
<evidence type="ECO:0000256" key="10">
    <source>
        <dbReference type="ARBA" id="ARBA00023268"/>
    </source>
</evidence>
<name>A0ABT9CF03_9BACL</name>
<dbReference type="SUPFAM" id="SSF55816">
    <property type="entry name" value="5'-nucleotidase (syn. UDP-sugar hydrolase), C-terminal domain"/>
    <property type="match status" value="1"/>
</dbReference>
<evidence type="ECO:0000259" key="13">
    <source>
        <dbReference type="PROSITE" id="PS51781"/>
    </source>
</evidence>
<dbReference type="PROSITE" id="PS51781">
    <property type="entry name" value="SH3B"/>
    <property type="match status" value="1"/>
</dbReference>
<accession>A0ABT9CF03</accession>
<feature type="domain" description="SH3b" evidence="13">
    <location>
        <begin position="700"/>
        <end position="763"/>
    </location>
</feature>
<gene>
    <name evidence="14" type="ORF">Q5741_07525</name>
</gene>
<dbReference type="SMART" id="SM00287">
    <property type="entry name" value="SH3b"/>
    <property type="match status" value="1"/>
</dbReference>
<keyword evidence="9 11" id="KW-0378">Hydrolase</keyword>
<comment type="similarity">
    <text evidence="5 11">Belongs to the 5'-nucleotidase family.</text>
</comment>
<keyword evidence="15" id="KW-1185">Reference proteome</keyword>
<sequence length="763" mass="82876">MHKSAAKRFACISLSLVVSAAVFLNPFTHSSVHAEKASSDTTITLLGTSDIHGRFMPWDYALDGPNPAGSLTQLYTIVKKVRAENPNTILLDAGDMIQDNSAELFNDQPQSPMMVAMNEMNYDAWVMGNHEFNFGLDVLEKISSQFKGRALVGNVFKENGDRYKPAYTIIERDGIKVGVIGMNTPMITEFEKGTDHLDGVIVKDPIEETKKAVAELKGKVDVMVGLMHMGLDNENGKSGTGVTDIANANPELAAIFAGHMHTLVESKTVNGVLISEPNKYGSHISRIDLTFARQGDQIVLKSKEAMALAVKNQDGSYQVSDPGLETTLQPFHEFARADANIVVAQLKGTNLVPANEIKGIPAVQIQETPLSDFFSEVMLHYSKADVVAHQIDNDKARLDVGPIKKKDIAFNYQYALGEVTVYEVTGRDLKDYMEWSAGYFNSTRPGDVTVSFDPKRRASKYSTDDFFGGVTYEIDLSKPYGSRITNLKYKNGQPVTMSDTLKLGMNAYRMEALIAKGGALEGRTFKQVWSSKDATAFGEDKGTIRNLAISYLKDVKNGSYEPVIQHNWKVTGVDVNAAARKDVVELINDDILSVPATDDGKYTNIASINVLDKVTPEEMTELSAKAKVSPASLAGVTTKGEFYQKLNQARKAGTQPKPDPKPETPAPVKPAPTPAPAPKPGKPSTQPAPARPGTVKDTTSAQAKVTAAFLNIRAGASSKAKVITAVPQGTVLTVTGTAKYGWIQITYNGRTAFVYAKYVSMLP</sequence>
<dbReference type="InterPro" id="IPR008334">
    <property type="entry name" value="5'-Nucleotdase_C"/>
</dbReference>
<dbReference type="EMBL" id="JAUQTB010000003">
    <property type="protein sequence ID" value="MDO7906266.1"/>
    <property type="molecule type" value="Genomic_DNA"/>
</dbReference>
<dbReference type="InterPro" id="IPR003646">
    <property type="entry name" value="SH3-like_bac-type"/>
</dbReference>
<feature type="signal peptide" evidence="11">
    <location>
        <begin position="1"/>
        <end position="20"/>
    </location>
</feature>
<evidence type="ECO:0000313" key="15">
    <source>
        <dbReference type="Proteomes" id="UP001240171"/>
    </source>
</evidence>
<evidence type="ECO:0000256" key="8">
    <source>
        <dbReference type="ARBA" id="ARBA00022741"/>
    </source>
</evidence>
<protein>
    <submittedName>
        <fullName evidence="14">5'-nucleotidase C-terminal domain-containing protein</fullName>
    </submittedName>
</protein>
<comment type="catalytic activity">
    <reaction evidence="1">
        <text>a ribonucleoside 3'-phosphate + H2O = a ribonucleoside + phosphate</text>
        <dbReference type="Rhea" id="RHEA:10144"/>
        <dbReference type="ChEBI" id="CHEBI:13197"/>
        <dbReference type="ChEBI" id="CHEBI:15377"/>
        <dbReference type="ChEBI" id="CHEBI:18254"/>
        <dbReference type="ChEBI" id="CHEBI:43474"/>
        <dbReference type="EC" id="3.1.3.6"/>
    </reaction>
</comment>
<dbReference type="PANTHER" id="PTHR11575">
    <property type="entry name" value="5'-NUCLEOTIDASE-RELATED"/>
    <property type="match status" value="1"/>
</dbReference>
<dbReference type="Pfam" id="PF02872">
    <property type="entry name" value="5_nucleotid_C"/>
    <property type="match status" value="1"/>
</dbReference>
<evidence type="ECO:0000256" key="4">
    <source>
        <dbReference type="ARBA" id="ARBA00004196"/>
    </source>
</evidence>
<evidence type="ECO:0000256" key="2">
    <source>
        <dbReference type="ARBA" id="ARBA00001730"/>
    </source>
</evidence>
<evidence type="ECO:0000256" key="5">
    <source>
        <dbReference type="ARBA" id="ARBA00006654"/>
    </source>
</evidence>
<dbReference type="InterPro" id="IPR029052">
    <property type="entry name" value="Metallo-depent_PP-like"/>
</dbReference>
<comment type="catalytic activity">
    <reaction evidence="2">
        <text>a nucleoside 2',3'-cyclic phosphate + H2O = a nucleoside 3'-phosphate + H(+)</text>
        <dbReference type="Rhea" id="RHEA:19621"/>
        <dbReference type="ChEBI" id="CHEBI:15377"/>
        <dbReference type="ChEBI" id="CHEBI:15378"/>
        <dbReference type="ChEBI" id="CHEBI:66949"/>
        <dbReference type="ChEBI" id="CHEBI:66954"/>
        <dbReference type="EC" id="3.1.4.16"/>
    </reaction>
</comment>
<feature type="region of interest" description="Disordered" evidence="12">
    <location>
        <begin position="650"/>
        <end position="699"/>
    </location>
</feature>
<dbReference type="InterPro" id="IPR041827">
    <property type="entry name" value="CpdB_N"/>
</dbReference>
<dbReference type="CDD" id="cd07410">
    <property type="entry name" value="MPP_CpdB_N"/>
    <property type="match status" value="1"/>
</dbReference>
<evidence type="ECO:0000256" key="6">
    <source>
        <dbReference type="ARBA" id="ARBA00022723"/>
    </source>
</evidence>
<keyword evidence="8 11" id="KW-0547">Nucleotide-binding</keyword>
<evidence type="ECO:0000256" key="7">
    <source>
        <dbReference type="ARBA" id="ARBA00022729"/>
    </source>
</evidence>
<dbReference type="PROSITE" id="PS00786">
    <property type="entry name" value="5_NUCLEOTIDASE_2"/>
    <property type="match status" value="1"/>
</dbReference>
<dbReference type="SUPFAM" id="SSF56300">
    <property type="entry name" value="Metallo-dependent phosphatases"/>
    <property type="match status" value="1"/>
</dbReference>
<comment type="subcellular location">
    <subcellularLocation>
        <location evidence="4">Cell envelope</location>
    </subcellularLocation>
</comment>
<keyword evidence="6" id="KW-0479">Metal-binding</keyword>
<evidence type="ECO:0000256" key="9">
    <source>
        <dbReference type="ARBA" id="ARBA00022801"/>
    </source>
</evidence>
<evidence type="ECO:0000256" key="11">
    <source>
        <dbReference type="RuleBase" id="RU362119"/>
    </source>
</evidence>
<feature type="chain" id="PRO_5044993534" evidence="11">
    <location>
        <begin position="21"/>
        <end position="763"/>
    </location>
</feature>
<keyword evidence="7 11" id="KW-0732">Signal</keyword>
<dbReference type="Gene3D" id="3.60.21.10">
    <property type="match status" value="1"/>
</dbReference>
<dbReference type="InterPro" id="IPR036907">
    <property type="entry name" value="5'-Nucleotdase_C_sf"/>
</dbReference>
<organism evidence="14 15">
    <name type="scientific">Paenibacillus lacisoli</name>
    <dbReference type="NCBI Taxonomy" id="3064525"/>
    <lineage>
        <taxon>Bacteria</taxon>
        <taxon>Bacillati</taxon>
        <taxon>Bacillota</taxon>
        <taxon>Bacilli</taxon>
        <taxon>Bacillales</taxon>
        <taxon>Paenibacillaceae</taxon>
        <taxon>Paenibacillus</taxon>
    </lineage>
</organism>
<dbReference type="InterPro" id="IPR006179">
    <property type="entry name" value="5_nucleotidase/apyrase"/>
</dbReference>
<keyword evidence="10" id="KW-0511">Multifunctional enzyme</keyword>
<evidence type="ECO:0000256" key="12">
    <source>
        <dbReference type="SAM" id="MobiDB-lite"/>
    </source>
</evidence>
<dbReference type="PANTHER" id="PTHR11575:SF6">
    <property type="entry name" value="2',3'-CYCLIC-NUCLEOTIDE 2'-PHOSPHODIESTERASE_3'-NUCLEOTIDASE"/>
    <property type="match status" value="1"/>
</dbReference>
<feature type="compositionally biased region" description="Pro residues" evidence="12">
    <location>
        <begin position="663"/>
        <end position="681"/>
    </location>
</feature>
<dbReference type="RefSeq" id="WP_305023467.1">
    <property type="nucleotide sequence ID" value="NZ_JAUQTB010000003.1"/>
</dbReference>
<comment type="cofactor">
    <cofactor evidence="3">
        <name>a divalent metal cation</name>
        <dbReference type="ChEBI" id="CHEBI:60240"/>
    </cofactor>
</comment>
<dbReference type="Gene3D" id="2.30.30.40">
    <property type="entry name" value="SH3 Domains"/>
    <property type="match status" value="1"/>
</dbReference>
<evidence type="ECO:0000313" key="14">
    <source>
        <dbReference type="EMBL" id="MDO7906266.1"/>
    </source>
</evidence>
<proteinExistence type="inferred from homology"/>
<evidence type="ECO:0000256" key="3">
    <source>
        <dbReference type="ARBA" id="ARBA00001968"/>
    </source>
</evidence>
<dbReference type="Pfam" id="PF08239">
    <property type="entry name" value="SH3_3"/>
    <property type="match status" value="1"/>
</dbReference>
<dbReference type="InterPro" id="IPR006146">
    <property type="entry name" value="5'-Nucleotdase_CS"/>
</dbReference>
<reference evidence="14 15" key="1">
    <citation type="submission" date="2023-07" db="EMBL/GenBank/DDBJ databases">
        <title>Paenibacillus sp. JX-17 nov. isolated from soil.</title>
        <authorList>
            <person name="Wan Y."/>
            <person name="Liu B."/>
        </authorList>
    </citation>
    <scope>NUCLEOTIDE SEQUENCE [LARGE SCALE GENOMIC DNA]</scope>
    <source>
        <strain evidence="14 15">JX-17</strain>
    </source>
</reference>
<dbReference type="PRINTS" id="PR01607">
    <property type="entry name" value="APYRASEFAMLY"/>
</dbReference>
<dbReference type="Pfam" id="PF00149">
    <property type="entry name" value="Metallophos"/>
    <property type="match status" value="1"/>
</dbReference>